<dbReference type="InterPro" id="IPR020568">
    <property type="entry name" value="Ribosomal_Su5_D2-typ_SF"/>
</dbReference>
<keyword evidence="4 9" id="KW-0808">Transferase</keyword>
<keyword evidence="7 9" id="KW-0067">ATP-binding</keyword>
<proteinExistence type="inferred from homology"/>
<evidence type="ECO:0000256" key="7">
    <source>
        <dbReference type="ARBA" id="ARBA00022840"/>
    </source>
</evidence>
<dbReference type="NCBIfam" id="TIGR00154">
    <property type="entry name" value="ispE"/>
    <property type="match status" value="1"/>
</dbReference>
<dbReference type="PANTHER" id="PTHR43527">
    <property type="entry name" value="4-DIPHOSPHOCYTIDYL-2-C-METHYL-D-ERYTHRITOL KINASE, CHLOROPLASTIC"/>
    <property type="match status" value="1"/>
</dbReference>
<dbReference type="InterPro" id="IPR004424">
    <property type="entry name" value="IspE"/>
</dbReference>
<keyword evidence="6 9" id="KW-0418">Kinase</keyword>
<gene>
    <name evidence="9 12" type="primary">ispE</name>
    <name evidence="12" type="ORF">QWY31_13685</name>
</gene>
<evidence type="ECO:0000256" key="4">
    <source>
        <dbReference type="ARBA" id="ARBA00022679"/>
    </source>
</evidence>
<keyword evidence="5 9" id="KW-0547">Nucleotide-binding</keyword>
<comment type="similarity">
    <text evidence="1 9">Belongs to the GHMP kinase family. IspE subfamily.</text>
</comment>
<evidence type="ECO:0000256" key="6">
    <source>
        <dbReference type="ARBA" id="ARBA00022777"/>
    </source>
</evidence>
<dbReference type="EMBL" id="JAUHJS010000007">
    <property type="protein sequence ID" value="MDN4166555.1"/>
    <property type="molecule type" value="Genomic_DNA"/>
</dbReference>
<evidence type="ECO:0000259" key="11">
    <source>
        <dbReference type="Pfam" id="PF08544"/>
    </source>
</evidence>
<dbReference type="InterPro" id="IPR013750">
    <property type="entry name" value="GHMP_kinase_C_dom"/>
</dbReference>
<evidence type="ECO:0000256" key="8">
    <source>
        <dbReference type="ARBA" id="ARBA00032554"/>
    </source>
</evidence>
<evidence type="ECO:0000256" key="5">
    <source>
        <dbReference type="ARBA" id="ARBA00022741"/>
    </source>
</evidence>
<dbReference type="InterPro" id="IPR036554">
    <property type="entry name" value="GHMP_kinase_C_sf"/>
</dbReference>
<feature type="binding site" evidence="9">
    <location>
        <begin position="90"/>
        <end position="100"/>
    </location>
    <ligand>
        <name>ATP</name>
        <dbReference type="ChEBI" id="CHEBI:30616"/>
    </ligand>
</feature>
<dbReference type="RefSeq" id="WP_320005093.1">
    <property type="nucleotide sequence ID" value="NZ_JAUHJS010000007.1"/>
</dbReference>
<comment type="catalytic activity">
    <reaction evidence="9">
        <text>4-CDP-2-C-methyl-D-erythritol + ATP = 4-CDP-2-C-methyl-D-erythritol 2-phosphate + ADP + H(+)</text>
        <dbReference type="Rhea" id="RHEA:18437"/>
        <dbReference type="ChEBI" id="CHEBI:15378"/>
        <dbReference type="ChEBI" id="CHEBI:30616"/>
        <dbReference type="ChEBI" id="CHEBI:57823"/>
        <dbReference type="ChEBI" id="CHEBI:57919"/>
        <dbReference type="ChEBI" id="CHEBI:456216"/>
        <dbReference type="EC" id="2.7.1.148"/>
    </reaction>
</comment>
<evidence type="ECO:0000256" key="2">
    <source>
        <dbReference type="ARBA" id="ARBA00012052"/>
    </source>
</evidence>
<feature type="domain" description="GHMP kinase C-terminal" evidence="11">
    <location>
        <begin position="201"/>
        <end position="251"/>
    </location>
</feature>
<evidence type="ECO:0000259" key="10">
    <source>
        <dbReference type="Pfam" id="PF00288"/>
    </source>
</evidence>
<comment type="function">
    <text evidence="9">Catalyzes the phosphorylation of the position 2 hydroxy group of 4-diphosphocytidyl-2C-methyl-D-erythritol.</text>
</comment>
<evidence type="ECO:0000256" key="1">
    <source>
        <dbReference type="ARBA" id="ARBA00009684"/>
    </source>
</evidence>
<accession>A0ABT8F7W7</accession>
<sequence>MVYFPNAKVNLGLYVTEKRKDGYHNLVSVMLPVAWCDMLEVVSANKFTYSQSGLTIPGKEADNLCVKAYKLLNKDFQLGPVHIHLHKIIPMGAGLGGGSADAAFTLKALNQHFQLYLDNSILEDYAAQLGSDCSFFIENKPALATGRGEILSPINLDLSGYHILLVNPQIAVGTAEAYKGVRPQAMDFDLAQFLSETPMEQWNEQLRNDFEESVFAKYPEIAQLKVQLYEAGASYASMSGSGSTVFGIFKELPAISFPDNYMIWQGKL</sequence>
<dbReference type="Proteomes" id="UP001168552">
    <property type="component" value="Unassembled WGS sequence"/>
</dbReference>
<protein>
    <recommendedName>
        <fullName evidence="3 9">4-diphosphocytidyl-2-C-methyl-D-erythritol kinase</fullName>
        <shortName evidence="9">CMK</shortName>
        <ecNumber evidence="2 9">2.7.1.148</ecNumber>
    </recommendedName>
    <alternativeName>
        <fullName evidence="8 9">4-(cytidine-5'-diphospho)-2-C-methyl-D-erythritol kinase</fullName>
    </alternativeName>
</protein>
<feature type="domain" description="GHMP kinase N-terminal" evidence="10">
    <location>
        <begin position="63"/>
        <end position="132"/>
    </location>
</feature>
<dbReference type="Pfam" id="PF08544">
    <property type="entry name" value="GHMP_kinases_C"/>
    <property type="match status" value="1"/>
</dbReference>
<evidence type="ECO:0000313" key="12">
    <source>
        <dbReference type="EMBL" id="MDN4166555.1"/>
    </source>
</evidence>
<keyword evidence="13" id="KW-1185">Reference proteome</keyword>
<keyword evidence="9" id="KW-0414">Isoprene biosynthesis</keyword>
<dbReference type="SUPFAM" id="SSF55060">
    <property type="entry name" value="GHMP Kinase, C-terminal domain"/>
    <property type="match status" value="1"/>
</dbReference>
<dbReference type="PIRSF" id="PIRSF010376">
    <property type="entry name" value="IspE"/>
    <property type="match status" value="1"/>
</dbReference>
<feature type="active site" evidence="9">
    <location>
        <position position="132"/>
    </location>
</feature>
<evidence type="ECO:0000256" key="3">
    <source>
        <dbReference type="ARBA" id="ARBA00017473"/>
    </source>
</evidence>
<comment type="pathway">
    <text evidence="9">Isoprenoid biosynthesis; isopentenyl diphosphate biosynthesis via DXP pathway; isopentenyl diphosphate from 1-deoxy-D-xylulose 5-phosphate: step 3/6.</text>
</comment>
<dbReference type="Gene3D" id="3.30.70.890">
    <property type="entry name" value="GHMP kinase, C-terminal domain"/>
    <property type="match status" value="1"/>
</dbReference>
<dbReference type="Gene3D" id="3.30.230.10">
    <property type="match status" value="1"/>
</dbReference>
<dbReference type="InterPro" id="IPR006204">
    <property type="entry name" value="GHMP_kinase_N_dom"/>
</dbReference>
<dbReference type="EC" id="2.7.1.148" evidence="2 9"/>
<feature type="active site" evidence="9">
    <location>
        <position position="8"/>
    </location>
</feature>
<dbReference type="GO" id="GO:0050515">
    <property type="term" value="F:4-(cytidine 5'-diphospho)-2-C-methyl-D-erythritol kinase activity"/>
    <property type="evidence" value="ECO:0007669"/>
    <property type="project" value="UniProtKB-EC"/>
</dbReference>
<dbReference type="HAMAP" id="MF_00061">
    <property type="entry name" value="IspE"/>
    <property type="match status" value="1"/>
</dbReference>
<organism evidence="12 13">
    <name type="scientific">Shiella aurantiaca</name>
    <dbReference type="NCBI Taxonomy" id="3058365"/>
    <lineage>
        <taxon>Bacteria</taxon>
        <taxon>Pseudomonadati</taxon>
        <taxon>Bacteroidota</taxon>
        <taxon>Cytophagia</taxon>
        <taxon>Cytophagales</taxon>
        <taxon>Shiellaceae</taxon>
        <taxon>Shiella</taxon>
    </lineage>
</organism>
<dbReference type="PANTHER" id="PTHR43527:SF2">
    <property type="entry name" value="4-DIPHOSPHOCYTIDYL-2-C-METHYL-D-ERYTHRITOL KINASE, CHLOROPLASTIC"/>
    <property type="match status" value="1"/>
</dbReference>
<reference evidence="12" key="1">
    <citation type="submission" date="2023-06" db="EMBL/GenBank/DDBJ databases">
        <title>Cytophagales bacterium Strain LB-30, isolated from soil.</title>
        <authorList>
            <person name="Liu B."/>
        </authorList>
    </citation>
    <scope>NUCLEOTIDE SEQUENCE</scope>
    <source>
        <strain evidence="12">LB-30</strain>
    </source>
</reference>
<name>A0ABT8F7W7_9BACT</name>
<dbReference type="SUPFAM" id="SSF54211">
    <property type="entry name" value="Ribosomal protein S5 domain 2-like"/>
    <property type="match status" value="1"/>
</dbReference>
<evidence type="ECO:0000313" key="13">
    <source>
        <dbReference type="Proteomes" id="UP001168552"/>
    </source>
</evidence>
<comment type="caution">
    <text evidence="12">The sequence shown here is derived from an EMBL/GenBank/DDBJ whole genome shotgun (WGS) entry which is preliminary data.</text>
</comment>
<dbReference type="InterPro" id="IPR014721">
    <property type="entry name" value="Ribsml_uS5_D2-typ_fold_subgr"/>
</dbReference>
<dbReference type="Pfam" id="PF00288">
    <property type="entry name" value="GHMP_kinases_N"/>
    <property type="match status" value="1"/>
</dbReference>
<evidence type="ECO:0000256" key="9">
    <source>
        <dbReference type="HAMAP-Rule" id="MF_00061"/>
    </source>
</evidence>